<sequence length="508" mass="56008">MKNPPATPVPIRGIFTITRSLRSGRKDITPVTPLILIIAGLLAITPPPLHAGWIRYYGDKDAGLSVQQTTDGGYIIVGLRDHNTNIWLLKTDSEGDTLWTRTYGGEAMDQAYCVQQTSDGGYIIVGMTRSFARLGNQDLWLLKTDSEGDTLWTRIYGVDGGLYDNDEGSFVQETPDGGYIVIGSQNDTDGLATNFWLLKTDEAGDTLWTRIYDLTKRRAWNWGSCIRQIADGGYIFTGYSTYPDSLHVVLSLVKTDPNGDTLWTRLYGEEAGAFGTSVQQTPDGGYIIAGFKAIPEPPDHWVKYDFWLLKTDENGDTLWTRIYDWEESDQAQSLDQTMDGGYIIVGWKGNASPTGLAYMWLAKTDEAGDTLWTRTFGERNGSGQCVHQTLDGGYIITGVLDGNLCLIKTDSLGDTTEVPTVSESLPLETETNWHIVSSIGRSIVLQYKDLPQGFHASVFDATGRRVDEIHSGQASGIIAWGGGYEPGVYFIKAISDNPSTTRKVILIQ</sequence>
<gene>
    <name evidence="1" type="ORF">CEE36_01530</name>
</gene>
<dbReference type="PANTHER" id="PTHR42754:SF1">
    <property type="entry name" value="LIPOPROTEIN"/>
    <property type="match status" value="1"/>
</dbReference>
<proteinExistence type="predicted"/>
<dbReference type="InterPro" id="IPR011047">
    <property type="entry name" value="Quinoprotein_ADH-like_sf"/>
</dbReference>
<comment type="caution">
    <text evidence="1">The sequence shown here is derived from an EMBL/GenBank/DDBJ whole genome shotgun (WGS) entry which is preliminary data.</text>
</comment>
<organism evidence="1 2">
    <name type="scientific">candidate division TA06 bacterium B3_TA06</name>
    <dbReference type="NCBI Taxonomy" id="2012487"/>
    <lineage>
        <taxon>Bacteria</taxon>
        <taxon>Bacteria division TA06</taxon>
    </lineage>
</organism>
<dbReference type="InterPro" id="IPR026444">
    <property type="entry name" value="Secre_tail"/>
</dbReference>
<evidence type="ECO:0008006" key="3">
    <source>
        <dbReference type="Google" id="ProtNLM"/>
    </source>
</evidence>
<name>A0A532V9F4_UNCT6</name>
<reference evidence="1 2" key="1">
    <citation type="submission" date="2017-06" db="EMBL/GenBank/DDBJ databases">
        <title>Novel microbial phyla capable of carbon fixation and sulfur reduction in deep-sea sediments.</title>
        <authorList>
            <person name="Huang J."/>
            <person name="Baker B."/>
            <person name="Wang Y."/>
        </authorList>
    </citation>
    <scope>NUCLEOTIDE SEQUENCE [LARGE SCALE GENOMIC DNA]</scope>
    <source>
        <strain evidence="1">B3_TA06</strain>
    </source>
</reference>
<dbReference type="EMBL" id="NJBO01000002">
    <property type="protein sequence ID" value="TKJ43825.1"/>
    <property type="molecule type" value="Genomic_DNA"/>
</dbReference>
<dbReference type="NCBIfam" id="TIGR04183">
    <property type="entry name" value="Por_Secre_tail"/>
    <property type="match status" value="1"/>
</dbReference>
<protein>
    <recommendedName>
        <fullName evidence="3">Secretion system C-terminal sorting domain-containing protein</fullName>
    </recommendedName>
</protein>
<dbReference type="SUPFAM" id="SSF50998">
    <property type="entry name" value="Quinoprotein alcohol dehydrogenase-like"/>
    <property type="match status" value="1"/>
</dbReference>
<dbReference type="Proteomes" id="UP000317778">
    <property type="component" value="Unassembled WGS sequence"/>
</dbReference>
<evidence type="ECO:0000313" key="1">
    <source>
        <dbReference type="EMBL" id="TKJ43825.1"/>
    </source>
</evidence>
<dbReference type="PANTHER" id="PTHR42754">
    <property type="entry name" value="ENDOGLUCANASE"/>
    <property type="match status" value="1"/>
</dbReference>
<accession>A0A532V9F4</accession>
<evidence type="ECO:0000313" key="2">
    <source>
        <dbReference type="Proteomes" id="UP000317778"/>
    </source>
</evidence>
<dbReference type="AlphaFoldDB" id="A0A532V9F4"/>